<feature type="compositionally biased region" description="Low complexity" evidence="1">
    <location>
        <begin position="103"/>
        <end position="138"/>
    </location>
</feature>
<dbReference type="EMBL" id="BAAAKV010000040">
    <property type="protein sequence ID" value="GAA1181515.1"/>
    <property type="molecule type" value="Genomic_DNA"/>
</dbReference>
<dbReference type="CDD" id="cd00093">
    <property type="entry name" value="HTH_XRE"/>
    <property type="match status" value="1"/>
</dbReference>
<dbReference type="SUPFAM" id="SSF47413">
    <property type="entry name" value="lambda repressor-like DNA-binding domains"/>
    <property type="match status" value="1"/>
</dbReference>
<dbReference type="Pfam" id="PF13560">
    <property type="entry name" value="HTH_31"/>
    <property type="match status" value="1"/>
</dbReference>
<dbReference type="Proteomes" id="UP001501371">
    <property type="component" value="Unassembled WGS sequence"/>
</dbReference>
<dbReference type="Pfam" id="PF10901">
    <property type="entry name" value="DUF2690"/>
    <property type="match status" value="1"/>
</dbReference>
<feature type="region of interest" description="Disordered" evidence="1">
    <location>
        <begin position="87"/>
        <end position="157"/>
    </location>
</feature>
<reference evidence="3" key="1">
    <citation type="journal article" date="2019" name="Int. J. Syst. Evol. Microbiol.">
        <title>The Global Catalogue of Microorganisms (GCM) 10K type strain sequencing project: providing services to taxonomists for standard genome sequencing and annotation.</title>
        <authorList>
            <consortium name="The Broad Institute Genomics Platform"/>
            <consortium name="The Broad Institute Genome Sequencing Center for Infectious Disease"/>
            <person name="Wu L."/>
            <person name="Ma J."/>
        </authorList>
    </citation>
    <scope>NUCLEOTIDE SEQUENCE [LARGE SCALE GENOMIC DNA]</scope>
    <source>
        <strain evidence="3">JCM 12696</strain>
    </source>
</reference>
<gene>
    <name evidence="2" type="ORF">GCM10009654_43330</name>
</gene>
<comment type="caution">
    <text evidence="2">The sequence shown here is derived from an EMBL/GenBank/DDBJ whole genome shotgun (WGS) entry which is preliminary data.</text>
</comment>
<keyword evidence="3" id="KW-1185">Reference proteome</keyword>
<accession>A0ABN1UYE7</accession>
<name>A0ABN1UYE7_9ACTN</name>
<sequence>MSAVPPKAAECERLAAELRALRDRTGLSLAELGKRTPYSKSSWQRYLGGTKPAPRQAVEALCALADEPAGRLLVLWELADAAWSGRAGTTTAPTAVPAPVPGSVPSEAATAGGTGEAATETSPGASSALSPAVSSASGQERWPSAVPVPVSGGGKGRFGGPGRSRLLVLAAVAVTGGSLLAVALANGDGTAGTRGGAEPSAAAGEGWVTATPAMPGCAGPSCEGKHPEVMGCGGTGMVDTLRTFSAEDGQRLELRYGKACHAVWVRATGLRLGDEVTLRVGDRPVQKITALARRDTVNYVPTPMAAADDPSDARVCLRPGADGADAGQECFGR</sequence>
<proteinExistence type="predicted"/>
<protein>
    <recommendedName>
        <fullName evidence="4">HTH cro/C1-type domain-containing protein</fullName>
    </recommendedName>
</protein>
<organism evidence="2 3">
    <name type="scientific">Streptomyces hebeiensis</name>
    <dbReference type="NCBI Taxonomy" id="229486"/>
    <lineage>
        <taxon>Bacteria</taxon>
        <taxon>Bacillati</taxon>
        <taxon>Actinomycetota</taxon>
        <taxon>Actinomycetes</taxon>
        <taxon>Kitasatosporales</taxon>
        <taxon>Streptomycetaceae</taxon>
        <taxon>Streptomyces</taxon>
    </lineage>
</organism>
<dbReference type="InterPro" id="IPR021224">
    <property type="entry name" value="DUF2690"/>
</dbReference>
<evidence type="ECO:0008006" key="4">
    <source>
        <dbReference type="Google" id="ProtNLM"/>
    </source>
</evidence>
<dbReference type="Gene3D" id="1.10.260.40">
    <property type="entry name" value="lambda repressor-like DNA-binding domains"/>
    <property type="match status" value="1"/>
</dbReference>
<evidence type="ECO:0000256" key="1">
    <source>
        <dbReference type="SAM" id="MobiDB-lite"/>
    </source>
</evidence>
<dbReference type="RefSeq" id="WP_344279202.1">
    <property type="nucleotide sequence ID" value="NZ_BAAAKV010000040.1"/>
</dbReference>
<evidence type="ECO:0000313" key="3">
    <source>
        <dbReference type="Proteomes" id="UP001501371"/>
    </source>
</evidence>
<evidence type="ECO:0000313" key="2">
    <source>
        <dbReference type="EMBL" id="GAA1181515.1"/>
    </source>
</evidence>
<dbReference type="InterPro" id="IPR001387">
    <property type="entry name" value="Cro/C1-type_HTH"/>
</dbReference>
<dbReference type="InterPro" id="IPR010982">
    <property type="entry name" value="Lambda_DNA-bd_dom_sf"/>
</dbReference>